<reference evidence="1 2" key="1">
    <citation type="journal article" date="2018" name="Mol. Biol. Evol.">
        <title>Broad Genomic Sampling Reveals a Smut Pathogenic Ancestry of the Fungal Clade Ustilaginomycotina.</title>
        <authorList>
            <person name="Kijpornyongpan T."/>
            <person name="Mondo S.J."/>
            <person name="Barry K."/>
            <person name="Sandor L."/>
            <person name="Lee J."/>
            <person name="Lipzen A."/>
            <person name="Pangilinan J."/>
            <person name="LaButti K."/>
            <person name="Hainaut M."/>
            <person name="Henrissat B."/>
            <person name="Grigoriev I.V."/>
            <person name="Spatafora J.W."/>
            <person name="Aime M.C."/>
        </authorList>
    </citation>
    <scope>NUCLEOTIDE SEQUENCE [LARGE SCALE GENOMIC DNA]</scope>
    <source>
        <strain evidence="1 2">SA 807</strain>
    </source>
</reference>
<dbReference type="EMBL" id="KZ819847">
    <property type="protein sequence ID" value="PWN51388.1"/>
    <property type="molecule type" value="Genomic_DNA"/>
</dbReference>
<keyword evidence="2" id="KW-1185">Reference proteome</keyword>
<accession>A0ACD0NZW9</accession>
<protein>
    <submittedName>
        <fullName evidence="1">Uncharacterized protein</fullName>
    </submittedName>
</protein>
<name>A0ACD0NZW9_9BASI</name>
<evidence type="ECO:0000313" key="1">
    <source>
        <dbReference type="EMBL" id="PWN51388.1"/>
    </source>
</evidence>
<gene>
    <name evidence="1" type="ORF">IE53DRAFT_52058</name>
</gene>
<sequence>MTSFPQRVAESGRSKFQILGLKGQAAQNQIRSLIKINSILQNPPKKHIRVDQRLHRTYLAFVLLSHLMVFILVSVFTVTELPEHPDPGDHAQGQGKLRF</sequence>
<evidence type="ECO:0000313" key="2">
    <source>
        <dbReference type="Proteomes" id="UP000245626"/>
    </source>
</evidence>
<organism evidence="1 2">
    <name type="scientific">Violaceomyces palustris</name>
    <dbReference type="NCBI Taxonomy" id="1673888"/>
    <lineage>
        <taxon>Eukaryota</taxon>
        <taxon>Fungi</taxon>
        <taxon>Dikarya</taxon>
        <taxon>Basidiomycota</taxon>
        <taxon>Ustilaginomycotina</taxon>
        <taxon>Ustilaginomycetes</taxon>
        <taxon>Violaceomycetales</taxon>
        <taxon>Violaceomycetaceae</taxon>
        <taxon>Violaceomyces</taxon>
    </lineage>
</organism>
<dbReference type="Proteomes" id="UP000245626">
    <property type="component" value="Unassembled WGS sequence"/>
</dbReference>
<proteinExistence type="predicted"/>